<dbReference type="CDD" id="cd07817">
    <property type="entry name" value="SRPBCC_8"/>
    <property type="match status" value="1"/>
</dbReference>
<dbReference type="PANTHER" id="PTHR33824:SF7">
    <property type="entry name" value="POLYKETIDE CYCLASE_DEHYDRASE AND LIPID TRANSPORT SUPERFAMILY PROTEIN"/>
    <property type="match status" value="1"/>
</dbReference>
<reference evidence="5 6" key="1">
    <citation type="submission" date="2019-06" db="EMBL/GenBank/DDBJ databases">
        <authorList>
            <person name="Livingstone P."/>
            <person name="Whitworth D."/>
        </authorList>
    </citation>
    <scope>NUCLEOTIDE SEQUENCE [LARGE SCALE GENOMIC DNA]</scope>
    <source>
        <strain evidence="5 6">AM401</strain>
    </source>
</reference>
<name>A0A540WT47_9BACT</name>
<evidence type="ECO:0000313" key="6">
    <source>
        <dbReference type="Proteomes" id="UP000315369"/>
    </source>
</evidence>
<comment type="similarity">
    <text evidence="1">Belongs to the ribosome association toxin RatA family.</text>
</comment>
<evidence type="ECO:0000256" key="2">
    <source>
        <dbReference type="SAM" id="MobiDB-lite"/>
    </source>
</evidence>
<feature type="region of interest" description="Disordered" evidence="2">
    <location>
        <begin position="404"/>
        <end position="425"/>
    </location>
</feature>
<dbReference type="EMBL" id="VIFM01000154">
    <property type="protein sequence ID" value="TQF12120.1"/>
    <property type="molecule type" value="Genomic_DNA"/>
</dbReference>
<evidence type="ECO:0000259" key="4">
    <source>
        <dbReference type="Pfam" id="PF03364"/>
    </source>
</evidence>
<comment type="caution">
    <text evidence="5">The sequence shown here is derived from an EMBL/GenBank/DDBJ whole genome shotgun (WGS) entry which is preliminary data.</text>
</comment>
<keyword evidence="3" id="KW-1133">Transmembrane helix</keyword>
<keyword evidence="3" id="KW-0812">Transmembrane</keyword>
<evidence type="ECO:0000256" key="3">
    <source>
        <dbReference type="SAM" id="Phobius"/>
    </source>
</evidence>
<dbReference type="OrthoDB" id="9797595at2"/>
<evidence type="ECO:0000313" key="5">
    <source>
        <dbReference type="EMBL" id="TQF12120.1"/>
    </source>
</evidence>
<proteinExistence type="inferred from homology"/>
<dbReference type="InterPro" id="IPR047137">
    <property type="entry name" value="ORF3"/>
</dbReference>
<keyword evidence="6" id="KW-1185">Reference proteome</keyword>
<dbReference type="Proteomes" id="UP000315369">
    <property type="component" value="Unassembled WGS sequence"/>
</dbReference>
<dbReference type="Gene3D" id="3.30.1340.30">
    <property type="match status" value="1"/>
</dbReference>
<feature type="transmembrane region" description="Helical" evidence="3">
    <location>
        <begin position="34"/>
        <end position="51"/>
    </location>
</feature>
<evidence type="ECO:0000256" key="1">
    <source>
        <dbReference type="ARBA" id="ARBA00008918"/>
    </source>
</evidence>
<dbReference type="Pfam" id="PF03364">
    <property type="entry name" value="Polyketide_cyc"/>
    <property type="match status" value="1"/>
</dbReference>
<dbReference type="InterPro" id="IPR023393">
    <property type="entry name" value="START-like_dom_sf"/>
</dbReference>
<dbReference type="PANTHER" id="PTHR33824">
    <property type="entry name" value="POLYKETIDE CYCLASE/DEHYDRASE AND LIPID TRANSPORT SUPERFAMILY PROTEIN"/>
    <property type="match status" value="1"/>
</dbReference>
<gene>
    <name evidence="5" type="ORF">FJV41_30755</name>
</gene>
<sequence length="425" mass="45982">MEPSARGCCTAARAPSRSPDGAHQKPNRRHDMKAAFWGLGGLGLGVGLMYWSDPRSGRWRRSHLQGRAVHAAHEAGSAAGVVKRDLTQRSRGLFLESIGRFRSETVDDVTLAERVRSALGRVCSHPGSVKVAARDGVVTLEGSLLLEEFKRVIPFIGRVRGVRGVENRLLPFAESGRQSELQGGVARRGPTRTFGSAHWSPSARFFGALGAVSLASGAIQRGGVLGALLGAGGLVLGLRALSNLELRRLTGIGVGARAINLHKDITVNAPVEEVFAFWDAMQNFPRFMTHVDEIRVDTDGRSHWKVKGPAGLHFEWQAVVTQRVPNKLLAWKSVQGTSVENAGVIHFEPTPKGGTRVDIRLAYNPPAGAIGHAFARLLGVDPKRQMDDDLLRLKSLLERGKATGRETVTRESLSLGRGGRESLMH</sequence>
<dbReference type="Gene3D" id="3.30.530.20">
    <property type="match status" value="1"/>
</dbReference>
<dbReference type="AlphaFoldDB" id="A0A540WT47"/>
<protein>
    <recommendedName>
        <fullName evidence="4">Coenzyme Q-binding protein COQ10 START domain-containing protein</fullName>
    </recommendedName>
</protein>
<keyword evidence="3" id="KW-0472">Membrane</keyword>
<organism evidence="5 6">
    <name type="scientific">Myxococcus llanfairpwllgwyngyllgogerychwyrndrobwllllantysiliogogogochensis</name>
    <dbReference type="NCBI Taxonomy" id="2590453"/>
    <lineage>
        <taxon>Bacteria</taxon>
        <taxon>Pseudomonadati</taxon>
        <taxon>Myxococcota</taxon>
        <taxon>Myxococcia</taxon>
        <taxon>Myxococcales</taxon>
        <taxon>Cystobacterineae</taxon>
        <taxon>Myxococcaceae</taxon>
        <taxon>Myxococcus</taxon>
    </lineage>
</organism>
<dbReference type="InterPro" id="IPR005031">
    <property type="entry name" value="COQ10_START"/>
</dbReference>
<accession>A0A540WT47</accession>
<feature type="region of interest" description="Disordered" evidence="2">
    <location>
        <begin position="1"/>
        <end position="28"/>
    </location>
</feature>
<feature type="domain" description="Coenzyme Q-binding protein COQ10 START" evidence="4">
    <location>
        <begin position="267"/>
        <end position="389"/>
    </location>
</feature>
<dbReference type="SUPFAM" id="SSF55961">
    <property type="entry name" value="Bet v1-like"/>
    <property type="match status" value="1"/>
</dbReference>